<comment type="caution">
    <text evidence="1">The sequence shown here is derived from an EMBL/GenBank/DDBJ whole genome shotgun (WGS) entry which is preliminary data.</text>
</comment>
<evidence type="ECO:0000313" key="2">
    <source>
        <dbReference type="Proteomes" id="UP000266497"/>
    </source>
</evidence>
<reference evidence="1 2" key="1">
    <citation type="submission" date="2018-08" db="EMBL/GenBank/DDBJ databases">
        <title>A genome reference for cultivated species of the human gut microbiota.</title>
        <authorList>
            <person name="Zou Y."/>
            <person name="Xue W."/>
            <person name="Luo G."/>
        </authorList>
    </citation>
    <scope>NUCLEOTIDE SEQUENCE [LARGE SCALE GENOMIC DNA]</scope>
    <source>
        <strain evidence="1 2">AF25-30LB</strain>
    </source>
</reference>
<dbReference type="EMBL" id="QRUD01000120">
    <property type="protein sequence ID" value="RGR30781.1"/>
    <property type="molecule type" value="Genomic_DNA"/>
</dbReference>
<dbReference type="AlphaFoldDB" id="A0A395UHK4"/>
<evidence type="ECO:0000313" key="1">
    <source>
        <dbReference type="EMBL" id="RGR30781.1"/>
    </source>
</evidence>
<accession>A0A395UHK4</accession>
<sequence>MVKWNSNNMSETLNKGKLGEIGENLVQTKLMQLGLNVINANTIMANYESVDLICVKPGNKKKVYVQVKTHKGHNFPIGITLAKCTRDYLEGKIKGPWVFVHATGEGADMNFHYYVLTKEEMIALSSESNFWYMNKWKPTYRQKPVNPNNLCGIELRWLKGEGENDNYKHEAFINPINLKSATKLFSVLL</sequence>
<dbReference type="Proteomes" id="UP000266497">
    <property type="component" value="Unassembled WGS sequence"/>
</dbReference>
<feature type="non-terminal residue" evidence="1">
    <location>
        <position position="189"/>
    </location>
</feature>
<name>A0A395UHK4_PHOVU</name>
<proteinExistence type="predicted"/>
<organism evidence="1 2">
    <name type="scientific">Phocaeicola vulgatus</name>
    <name type="common">Bacteroides vulgatus</name>
    <dbReference type="NCBI Taxonomy" id="821"/>
    <lineage>
        <taxon>Bacteria</taxon>
        <taxon>Pseudomonadati</taxon>
        <taxon>Bacteroidota</taxon>
        <taxon>Bacteroidia</taxon>
        <taxon>Bacteroidales</taxon>
        <taxon>Bacteroidaceae</taxon>
        <taxon>Phocaeicola</taxon>
    </lineage>
</organism>
<evidence type="ECO:0008006" key="3">
    <source>
        <dbReference type="Google" id="ProtNLM"/>
    </source>
</evidence>
<gene>
    <name evidence="1" type="ORF">DWY53_22490</name>
</gene>
<protein>
    <recommendedName>
        <fullName evidence="3">Restriction endonuclease</fullName>
    </recommendedName>
</protein>